<reference evidence="2 3" key="1">
    <citation type="submission" date="2014-03" db="EMBL/GenBank/DDBJ databases">
        <title>Genomics of Bifidobacteria.</title>
        <authorList>
            <person name="Ventura M."/>
            <person name="Milani C."/>
            <person name="Lugli G.A."/>
        </authorList>
    </citation>
    <scope>NUCLEOTIDE SEQUENCE [LARGE SCALE GENOMIC DNA]</scope>
    <source>
        <strain evidence="2 3">DSM 23967</strain>
    </source>
</reference>
<organism evidence="2 3">
    <name type="scientific">Bifidobacterium saguini DSM 23967</name>
    <dbReference type="NCBI Taxonomy" id="1437607"/>
    <lineage>
        <taxon>Bacteria</taxon>
        <taxon>Bacillati</taxon>
        <taxon>Actinomycetota</taxon>
        <taxon>Actinomycetes</taxon>
        <taxon>Bifidobacteriales</taxon>
        <taxon>Bifidobacteriaceae</taxon>
        <taxon>Bifidobacterium</taxon>
    </lineage>
</organism>
<dbReference type="Proteomes" id="UP000029066">
    <property type="component" value="Unassembled WGS sequence"/>
</dbReference>
<protein>
    <submittedName>
        <fullName evidence="2">Uncharacterized protein</fullName>
    </submittedName>
</protein>
<feature type="compositionally biased region" description="Basic residues" evidence="1">
    <location>
        <begin position="188"/>
        <end position="200"/>
    </location>
</feature>
<evidence type="ECO:0000256" key="1">
    <source>
        <dbReference type="SAM" id="MobiDB-lite"/>
    </source>
</evidence>
<evidence type="ECO:0000313" key="3">
    <source>
        <dbReference type="Proteomes" id="UP000029066"/>
    </source>
</evidence>
<proteinExistence type="predicted"/>
<evidence type="ECO:0000313" key="2">
    <source>
        <dbReference type="EMBL" id="KFI91834.1"/>
    </source>
</evidence>
<sequence>MARAVSRRLSFNNRTSTTDGIPPVYYYRPRLKYNPRAVIAYQVSIEIFAPGLNSSTLSRPLRNTAIHFAESVVEQQLPAVQKTMRARYPLRSGSIAVEIRDGSVIITDFGQILQAGKDFIDFMGSVDGAYNLVNGFVNHVRAIEERERKATHAPHHSSGDFQVRADFRNLIGAGQVRIDITAQPVRRSGPKHKAHRRIDL</sequence>
<dbReference type="RefSeq" id="WP_152597242.1">
    <property type="nucleotide sequence ID" value="NZ_JDUT01000007.1"/>
</dbReference>
<dbReference type="OrthoDB" id="9950588at2"/>
<name>A0A087D8I4_9BIFI</name>
<dbReference type="AlphaFoldDB" id="A0A087D8I4"/>
<feature type="region of interest" description="Disordered" evidence="1">
    <location>
        <begin position="181"/>
        <end position="200"/>
    </location>
</feature>
<comment type="caution">
    <text evidence="2">The sequence shown here is derived from an EMBL/GenBank/DDBJ whole genome shotgun (WGS) entry which is preliminary data.</text>
</comment>
<accession>A0A087D8I4</accession>
<dbReference type="EMBL" id="JGZN01000013">
    <property type="protein sequence ID" value="KFI91834.1"/>
    <property type="molecule type" value="Genomic_DNA"/>
</dbReference>
<gene>
    <name evidence="2" type="ORF">BISA_1122</name>
</gene>